<reference evidence="2 3" key="1">
    <citation type="journal article" date="2018" name="Mol. Plant">
        <title>The genome of Artemisia annua provides insight into the evolution of Asteraceae family and artemisinin biosynthesis.</title>
        <authorList>
            <person name="Shen Q."/>
            <person name="Zhang L."/>
            <person name="Liao Z."/>
            <person name="Wang S."/>
            <person name="Yan T."/>
            <person name="Shi P."/>
            <person name="Liu M."/>
            <person name="Fu X."/>
            <person name="Pan Q."/>
            <person name="Wang Y."/>
            <person name="Lv Z."/>
            <person name="Lu X."/>
            <person name="Zhang F."/>
            <person name="Jiang W."/>
            <person name="Ma Y."/>
            <person name="Chen M."/>
            <person name="Hao X."/>
            <person name="Li L."/>
            <person name="Tang Y."/>
            <person name="Lv G."/>
            <person name="Zhou Y."/>
            <person name="Sun X."/>
            <person name="Brodelius P.E."/>
            <person name="Rose J.K.C."/>
            <person name="Tang K."/>
        </authorList>
    </citation>
    <scope>NUCLEOTIDE SEQUENCE [LARGE SCALE GENOMIC DNA]</scope>
    <source>
        <strain evidence="3">cv. Huhao1</strain>
        <tissue evidence="2">Leaf</tissue>
    </source>
</reference>
<dbReference type="AlphaFoldDB" id="A0A2U1NA52"/>
<dbReference type="EMBL" id="PKPP01003255">
    <property type="protein sequence ID" value="PWA70362.1"/>
    <property type="molecule type" value="Genomic_DNA"/>
</dbReference>
<dbReference type="InterPro" id="IPR052079">
    <property type="entry name" value="E3_ligase/Copine_domain"/>
</dbReference>
<comment type="caution">
    <text evidence="2">The sequence shown here is derived from an EMBL/GenBank/DDBJ whole genome shotgun (WGS) entry which is preliminary data.</text>
</comment>
<sequence length="196" mass="21928">MNGSWNQKVIVGNIGGIEMGVKHLLLINRWTKLLVKQRTSTLEIHNAMKLKDLVGSGLIHTIIISCCSKSYRSQSLHHIGNNLNPYEQAVSIIGKTLAELNEDNLIPCYGLGDGSLGFLLRLINIVYSEILFTVPKFLHDFVVSVQQGHPEEADEEQKKGQSKCDISIYFHKETLLQLLGKVADLVVTCKMELWVS</sequence>
<keyword evidence="3" id="KW-1185">Reference proteome</keyword>
<dbReference type="Pfam" id="PF07002">
    <property type="entry name" value="Copine"/>
    <property type="match status" value="1"/>
</dbReference>
<dbReference type="PANTHER" id="PTHR45751">
    <property type="entry name" value="COPINE FAMILY PROTEIN 1"/>
    <property type="match status" value="1"/>
</dbReference>
<accession>A0A2U1NA52</accession>
<dbReference type="GO" id="GO:0005634">
    <property type="term" value="C:nucleus"/>
    <property type="evidence" value="ECO:0007669"/>
    <property type="project" value="TreeGrafter"/>
</dbReference>
<dbReference type="GO" id="GO:0004842">
    <property type="term" value="F:ubiquitin-protein transferase activity"/>
    <property type="evidence" value="ECO:0007669"/>
    <property type="project" value="TreeGrafter"/>
</dbReference>
<dbReference type="Proteomes" id="UP000245207">
    <property type="component" value="Unassembled WGS sequence"/>
</dbReference>
<gene>
    <name evidence="2" type="ORF">CTI12_AA289820</name>
</gene>
<evidence type="ECO:0000313" key="2">
    <source>
        <dbReference type="EMBL" id="PWA70362.1"/>
    </source>
</evidence>
<evidence type="ECO:0000259" key="1">
    <source>
        <dbReference type="Pfam" id="PF07002"/>
    </source>
</evidence>
<dbReference type="OrthoDB" id="5855668at2759"/>
<dbReference type="GO" id="GO:0016567">
    <property type="term" value="P:protein ubiquitination"/>
    <property type="evidence" value="ECO:0007669"/>
    <property type="project" value="TreeGrafter"/>
</dbReference>
<name>A0A2U1NA52_ARTAN</name>
<evidence type="ECO:0000313" key="3">
    <source>
        <dbReference type="Proteomes" id="UP000245207"/>
    </source>
</evidence>
<dbReference type="STRING" id="35608.A0A2U1NA52"/>
<organism evidence="2 3">
    <name type="scientific">Artemisia annua</name>
    <name type="common">Sweet wormwood</name>
    <dbReference type="NCBI Taxonomy" id="35608"/>
    <lineage>
        <taxon>Eukaryota</taxon>
        <taxon>Viridiplantae</taxon>
        <taxon>Streptophyta</taxon>
        <taxon>Embryophyta</taxon>
        <taxon>Tracheophyta</taxon>
        <taxon>Spermatophyta</taxon>
        <taxon>Magnoliopsida</taxon>
        <taxon>eudicotyledons</taxon>
        <taxon>Gunneridae</taxon>
        <taxon>Pentapetalae</taxon>
        <taxon>asterids</taxon>
        <taxon>campanulids</taxon>
        <taxon>Asterales</taxon>
        <taxon>Asteraceae</taxon>
        <taxon>Asteroideae</taxon>
        <taxon>Anthemideae</taxon>
        <taxon>Artemisiinae</taxon>
        <taxon>Artemisia</taxon>
    </lineage>
</organism>
<dbReference type="PANTHER" id="PTHR45751:SF29">
    <property type="entry name" value="E3 UBIQUITIN-PROTEIN LIGASE RGLG2"/>
    <property type="match status" value="1"/>
</dbReference>
<protein>
    <submittedName>
        <fullName evidence="2">E3 ubiquitin-protein ligase RGLG1</fullName>
    </submittedName>
</protein>
<feature type="domain" description="Copine C-terminal" evidence="1">
    <location>
        <begin position="75"/>
        <end position="113"/>
    </location>
</feature>
<proteinExistence type="predicted"/>
<dbReference type="InterPro" id="IPR010734">
    <property type="entry name" value="Copine_C"/>
</dbReference>